<gene>
    <name evidence="1" type="ORF">SAMN05444388_102115</name>
</gene>
<dbReference type="AlphaFoldDB" id="A0A1M5IIE2"/>
<organism evidence="1 2">
    <name type="scientific">Flavobacterium johnsoniae</name>
    <name type="common">Cytophaga johnsonae</name>
    <dbReference type="NCBI Taxonomy" id="986"/>
    <lineage>
        <taxon>Bacteria</taxon>
        <taxon>Pseudomonadati</taxon>
        <taxon>Bacteroidota</taxon>
        <taxon>Flavobacteriia</taxon>
        <taxon>Flavobacteriales</taxon>
        <taxon>Flavobacteriaceae</taxon>
        <taxon>Flavobacterium</taxon>
    </lineage>
</organism>
<evidence type="ECO:0000313" key="2">
    <source>
        <dbReference type="Proteomes" id="UP000184112"/>
    </source>
</evidence>
<protein>
    <submittedName>
        <fullName evidence="1">Uncharacterized protein</fullName>
    </submittedName>
</protein>
<sequence>MKNYYLCSQAVIDFAKPTDVSKPFKSGYEWDQDNYYVANIDFEIVEKHFKEVIKPHNQSSAEPDIDFWCRECVAGTMNDSKISLKQAKEKGLFVEIENKLNITAERNRAMTIYNLAESRGITPVDLINRILTK</sequence>
<accession>A0A1M5IIE2</accession>
<dbReference type="EMBL" id="FQWH01000002">
    <property type="protein sequence ID" value="SHG28035.1"/>
    <property type="molecule type" value="Genomic_DNA"/>
</dbReference>
<evidence type="ECO:0000313" key="1">
    <source>
        <dbReference type="EMBL" id="SHG28035.1"/>
    </source>
</evidence>
<dbReference type="RefSeq" id="WP_073408422.1">
    <property type="nucleotide sequence ID" value="NZ_FQWH01000002.1"/>
</dbReference>
<name>A0A1M5IIE2_FLAJO</name>
<proteinExistence type="predicted"/>
<dbReference type="Proteomes" id="UP000184112">
    <property type="component" value="Unassembled WGS sequence"/>
</dbReference>
<reference evidence="1 2" key="1">
    <citation type="submission" date="2016-11" db="EMBL/GenBank/DDBJ databases">
        <authorList>
            <person name="Jaros S."/>
            <person name="Januszkiewicz K."/>
            <person name="Wedrychowicz H."/>
        </authorList>
    </citation>
    <scope>NUCLEOTIDE SEQUENCE [LARGE SCALE GENOMIC DNA]</scope>
    <source>
        <strain evidence="1 2">DSM 6792</strain>
    </source>
</reference>